<evidence type="ECO:0000256" key="7">
    <source>
        <dbReference type="SAM" id="MobiDB-lite"/>
    </source>
</evidence>
<evidence type="ECO:0000256" key="4">
    <source>
        <dbReference type="ARBA" id="ARBA00022679"/>
    </source>
</evidence>
<comment type="catalytic activity">
    <reaction evidence="6">
        <text>a 2'-deoxyadenosine in DNA + S-adenosyl-L-methionine = an N(6)-methyl-2'-deoxyadenosine in DNA + S-adenosyl-L-homocysteine + H(+)</text>
        <dbReference type="Rhea" id="RHEA:15197"/>
        <dbReference type="Rhea" id="RHEA-COMP:12418"/>
        <dbReference type="Rhea" id="RHEA-COMP:12419"/>
        <dbReference type="ChEBI" id="CHEBI:15378"/>
        <dbReference type="ChEBI" id="CHEBI:57856"/>
        <dbReference type="ChEBI" id="CHEBI:59789"/>
        <dbReference type="ChEBI" id="CHEBI:90615"/>
        <dbReference type="ChEBI" id="CHEBI:90616"/>
        <dbReference type="EC" id="2.1.1.72"/>
    </reaction>
</comment>
<accession>A0A450ZV22</accession>
<dbReference type="GO" id="GO:0009007">
    <property type="term" value="F:site-specific DNA-methyltransferase (adenine-specific) activity"/>
    <property type="evidence" value="ECO:0007669"/>
    <property type="project" value="UniProtKB-EC"/>
</dbReference>
<dbReference type="GO" id="GO:0032259">
    <property type="term" value="P:methylation"/>
    <property type="evidence" value="ECO:0007669"/>
    <property type="project" value="UniProtKB-KW"/>
</dbReference>
<keyword evidence="3 9" id="KW-0489">Methyltransferase</keyword>
<evidence type="ECO:0000259" key="8">
    <source>
        <dbReference type="Pfam" id="PF01555"/>
    </source>
</evidence>
<dbReference type="Pfam" id="PF01555">
    <property type="entry name" value="N6_N4_Mtase"/>
    <property type="match status" value="1"/>
</dbReference>
<dbReference type="InterPro" id="IPR002941">
    <property type="entry name" value="DNA_methylase_N4/N6"/>
</dbReference>
<proteinExistence type="inferred from homology"/>
<organism evidence="9">
    <name type="scientific">Candidatus Kentrum sp. TUN</name>
    <dbReference type="NCBI Taxonomy" id="2126343"/>
    <lineage>
        <taxon>Bacteria</taxon>
        <taxon>Pseudomonadati</taxon>
        <taxon>Pseudomonadota</taxon>
        <taxon>Gammaproteobacteria</taxon>
        <taxon>Candidatus Kentrum</taxon>
    </lineage>
</organism>
<dbReference type="GO" id="GO:0008170">
    <property type="term" value="F:N-methyltransferase activity"/>
    <property type="evidence" value="ECO:0007669"/>
    <property type="project" value="InterPro"/>
</dbReference>
<evidence type="ECO:0000256" key="5">
    <source>
        <dbReference type="ARBA" id="ARBA00022691"/>
    </source>
</evidence>
<dbReference type="EMBL" id="CAADFY010000123">
    <property type="protein sequence ID" value="VFK57640.1"/>
    <property type="molecule type" value="Genomic_DNA"/>
</dbReference>
<keyword evidence="5" id="KW-0949">S-adenosyl-L-methionine</keyword>
<feature type="compositionally biased region" description="Basic and acidic residues" evidence="7">
    <location>
        <begin position="1"/>
        <end position="19"/>
    </location>
</feature>
<dbReference type="EMBL" id="CAADFV010000118">
    <property type="protein sequence ID" value="VFK65988.1"/>
    <property type="molecule type" value="Genomic_DNA"/>
</dbReference>
<sequence>MKKDRTKNIETLTHDEAKRKNLPSAEYESLMRREEAAPPRVVYPRGGAGLEAEKAARDPDLDPQIVWRGKDRQDRSGLVVSAPPLYIQEKIKPKVLIDDLRRQTEADRKAKDRQMDMFADFNGLPSEAARTEFYRHDANWSNRLILGDSLQVMTSLAEREGLRGKVQCIYLDPPYGIKFNSNFQWSTTSRDVKDGNAAHITREPEQVKAFRDTWRDGIHSYLSYLRDRLIVARDLLTESGSIFVQIGDENVHRVRVVMDEVFGEGNFCCIICFRKTTGANSPEARVNILATTNDFIVWYAKNLRSIKYRQLYLEKDIRDLKGYNRVESSDRMIVRTITPTEVAHPDSIEKDWNVFQAENLTSSGHSDSLSVLFSYYGKHYSPATGNHWKTTRTGLKLLTKAGRLTAGGNTLNYKRYLDDFPVYPLTHSWQDISVGYGGDTKTYVVQTSSQVISRCLLMTTDPGDLVLDPTCGSGSTATVAE</sequence>
<evidence type="ECO:0000256" key="3">
    <source>
        <dbReference type="ARBA" id="ARBA00022603"/>
    </source>
</evidence>
<keyword evidence="4" id="KW-0808">Transferase</keyword>
<reference evidence="9" key="1">
    <citation type="submission" date="2019-02" db="EMBL/GenBank/DDBJ databases">
        <authorList>
            <person name="Gruber-Vodicka R. H."/>
            <person name="Seah K. B. B."/>
        </authorList>
    </citation>
    <scope>NUCLEOTIDE SEQUENCE</scope>
    <source>
        <strain evidence="10">BECK_BY2</strain>
        <strain evidence="9">BECK_BY3</strain>
    </source>
</reference>
<evidence type="ECO:0000256" key="1">
    <source>
        <dbReference type="ARBA" id="ARBA00006594"/>
    </source>
</evidence>
<evidence type="ECO:0000313" key="10">
    <source>
        <dbReference type="EMBL" id="VFK65988.1"/>
    </source>
</evidence>
<dbReference type="Gene3D" id="3.40.50.150">
    <property type="entry name" value="Vaccinia Virus protein VP39"/>
    <property type="match status" value="1"/>
</dbReference>
<dbReference type="PRINTS" id="PR00506">
    <property type="entry name" value="D21N6MTFRASE"/>
</dbReference>
<evidence type="ECO:0000313" key="9">
    <source>
        <dbReference type="EMBL" id="VFK57640.1"/>
    </source>
</evidence>
<protein>
    <recommendedName>
        <fullName evidence="2">site-specific DNA-methyltransferase (adenine-specific)</fullName>
        <ecNumber evidence="2">2.1.1.72</ecNumber>
    </recommendedName>
</protein>
<dbReference type="InterPro" id="IPR002295">
    <property type="entry name" value="N4/N6-MTase_EcoPI_Mod-like"/>
</dbReference>
<gene>
    <name evidence="10" type="ORF">BECKTUN1418E_GA0071001_11188</name>
    <name evidence="9" type="ORF">BECKTUN1418F_GA0071002_11238</name>
</gene>
<evidence type="ECO:0000256" key="2">
    <source>
        <dbReference type="ARBA" id="ARBA00011900"/>
    </source>
</evidence>
<dbReference type="SUPFAM" id="SSF53335">
    <property type="entry name" value="S-adenosyl-L-methionine-dependent methyltransferases"/>
    <property type="match status" value="1"/>
</dbReference>
<feature type="domain" description="DNA methylase N-4/N-6" evidence="8">
    <location>
        <begin position="166"/>
        <end position="481"/>
    </location>
</feature>
<dbReference type="GO" id="GO:0003677">
    <property type="term" value="F:DNA binding"/>
    <property type="evidence" value="ECO:0007669"/>
    <property type="project" value="InterPro"/>
</dbReference>
<dbReference type="AlphaFoldDB" id="A0A450ZV22"/>
<comment type="similarity">
    <text evidence="1">Belongs to the N(4)/N(6)-methyltransferase family.</text>
</comment>
<dbReference type="EC" id="2.1.1.72" evidence="2"/>
<name>A0A450ZV22_9GAMM</name>
<dbReference type="InterPro" id="IPR029063">
    <property type="entry name" value="SAM-dependent_MTases_sf"/>
</dbReference>
<feature type="region of interest" description="Disordered" evidence="7">
    <location>
        <begin position="1"/>
        <end position="33"/>
    </location>
</feature>
<evidence type="ECO:0000256" key="6">
    <source>
        <dbReference type="ARBA" id="ARBA00047942"/>
    </source>
</evidence>